<organism evidence="3 5">
    <name type="scientific">Zhongshania aliphaticivorans</name>
    <dbReference type="NCBI Taxonomy" id="1470434"/>
    <lineage>
        <taxon>Bacteria</taxon>
        <taxon>Pseudomonadati</taxon>
        <taxon>Pseudomonadota</taxon>
        <taxon>Gammaproteobacteria</taxon>
        <taxon>Cellvibrionales</taxon>
        <taxon>Spongiibacteraceae</taxon>
        <taxon>Zhongshania</taxon>
    </lineage>
</organism>
<name>A0A5S9N7U9_9GAMM</name>
<dbReference type="EMBL" id="CACSIM010000001">
    <property type="protein sequence ID" value="CAA0086027.1"/>
    <property type="molecule type" value="Genomic_DNA"/>
</dbReference>
<dbReference type="InterPro" id="IPR029058">
    <property type="entry name" value="AB_hydrolase_fold"/>
</dbReference>
<dbReference type="Gene3D" id="3.40.50.1820">
    <property type="entry name" value="alpha/beta hydrolase"/>
    <property type="match status" value="1"/>
</dbReference>
<dbReference type="InterPro" id="IPR022742">
    <property type="entry name" value="Hydrolase_4"/>
</dbReference>
<protein>
    <recommendedName>
        <fullName evidence="1">Serine aminopeptidase S33 domain-containing protein</fullName>
    </recommendedName>
</protein>
<evidence type="ECO:0000313" key="4">
    <source>
        <dbReference type="Proteomes" id="UP000435877"/>
    </source>
</evidence>
<evidence type="ECO:0000259" key="1">
    <source>
        <dbReference type="Pfam" id="PF12146"/>
    </source>
</evidence>
<reference evidence="4 5" key="1">
    <citation type="submission" date="2019-11" db="EMBL/GenBank/DDBJ databases">
        <authorList>
            <person name="Holert J."/>
        </authorList>
    </citation>
    <scope>NUCLEOTIDE SEQUENCE [LARGE SCALE GENOMIC DNA]</scope>
    <source>
        <strain evidence="3">BC3_2A</strain>
        <strain evidence="2">SB11_1A</strain>
    </source>
</reference>
<dbReference type="PANTHER" id="PTHR11614">
    <property type="entry name" value="PHOSPHOLIPASE-RELATED"/>
    <property type="match status" value="1"/>
</dbReference>
<evidence type="ECO:0000313" key="2">
    <source>
        <dbReference type="EMBL" id="CAA0079778.1"/>
    </source>
</evidence>
<dbReference type="EMBL" id="CACSIK010000001">
    <property type="protein sequence ID" value="CAA0079778.1"/>
    <property type="molecule type" value="Genomic_DNA"/>
</dbReference>
<evidence type="ECO:0000313" key="3">
    <source>
        <dbReference type="EMBL" id="CAA0086027.1"/>
    </source>
</evidence>
<dbReference type="Pfam" id="PF12146">
    <property type="entry name" value="Hydrolase_4"/>
    <property type="match status" value="1"/>
</dbReference>
<proteinExistence type="predicted"/>
<dbReference type="Proteomes" id="UP000439591">
    <property type="component" value="Unassembled WGS sequence"/>
</dbReference>
<dbReference type="AlphaFoldDB" id="A0A5S9N7U9"/>
<evidence type="ECO:0000313" key="5">
    <source>
        <dbReference type="Proteomes" id="UP000439591"/>
    </source>
</evidence>
<gene>
    <name evidence="2" type="ORF">IHBHHGIJ_00138</name>
    <name evidence="3" type="ORF">KFEGEMFD_01011</name>
</gene>
<accession>A0A5S9N7U9</accession>
<dbReference type="SUPFAM" id="SSF53474">
    <property type="entry name" value="alpha/beta-Hydrolases"/>
    <property type="match status" value="1"/>
</dbReference>
<dbReference type="Proteomes" id="UP000435877">
    <property type="component" value="Unassembled WGS sequence"/>
</dbReference>
<sequence length="318" mass="36198">MLALINWSPELDPASLPSLSDIGMTAGIDGVPWAQEYSHYYDINFEEVYPGLRHLFGAFTSVGERIAMQVFMLPDAHSTAFVYHGYYDHVGLFNNVINYFLKHGYSVVAYDLPGHGLSTGERAAIDDFMRYRQVLNDAFTVVADFGLPERKVGLAQSTGCAVLMSHLLSGGEHDFDRVVLLAPLLKPCDWWWGKPAHSVLKYFIHSLPRKFADNSDDQHFLAFLRERDPLQARSLPLSWVGALKKWQPWFLRQPPVASSLLILQGDQDETVEWRYNLPRIQAKFPNAGVVHIPGARHHLAKEGERFREQLWQACDDYL</sequence>
<dbReference type="InterPro" id="IPR051044">
    <property type="entry name" value="MAG_DAG_Lipase"/>
</dbReference>
<feature type="domain" description="Serine aminopeptidase S33" evidence="1">
    <location>
        <begin position="78"/>
        <end position="302"/>
    </location>
</feature>
<keyword evidence="4" id="KW-1185">Reference proteome</keyword>